<keyword evidence="4" id="KW-1185">Reference proteome</keyword>
<dbReference type="AlphaFoldDB" id="A0ABD6H910"/>
<dbReference type="Proteomes" id="UP000179454">
    <property type="component" value="Unassembled WGS sequence"/>
</dbReference>
<name>A0ABD6H910_AGRVI</name>
<evidence type="ECO:0000313" key="2">
    <source>
        <dbReference type="EMBL" id="MUO42353.1"/>
    </source>
</evidence>
<protein>
    <submittedName>
        <fullName evidence="3">Uncharacterized protein</fullName>
    </submittedName>
</protein>
<evidence type="ECO:0000256" key="1">
    <source>
        <dbReference type="SAM" id="MobiDB-lite"/>
    </source>
</evidence>
<evidence type="ECO:0000313" key="3">
    <source>
        <dbReference type="EMBL" id="MUP10733.1"/>
    </source>
</evidence>
<reference evidence="4 5" key="1">
    <citation type="submission" date="2019-11" db="EMBL/GenBank/DDBJ databases">
        <title>Whole-genome sequencing of Allorhizobium vitis.</title>
        <authorList>
            <person name="Gan H.M."/>
            <person name="Savka M.A."/>
        </authorList>
    </citation>
    <scope>NUCLEOTIDE SEQUENCE [LARGE SCALE GENOMIC DNA]</scope>
    <source>
        <strain evidence="3 5">RF2/1</strain>
        <strain evidence="2 4">T1/7</strain>
    </source>
</reference>
<dbReference type="Proteomes" id="UP000179536">
    <property type="component" value="Unassembled WGS sequence"/>
</dbReference>
<evidence type="ECO:0000313" key="5">
    <source>
        <dbReference type="Proteomes" id="UP000179536"/>
    </source>
</evidence>
<dbReference type="EMBL" id="MBFE02000006">
    <property type="protein sequence ID" value="MUO42353.1"/>
    <property type="molecule type" value="Genomic_DNA"/>
</dbReference>
<feature type="region of interest" description="Disordered" evidence="1">
    <location>
        <begin position="59"/>
        <end position="83"/>
    </location>
</feature>
<evidence type="ECO:0000313" key="4">
    <source>
        <dbReference type="Proteomes" id="UP000179454"/>
    </source>
</evidence>
<gene>
    <name evidence="3" type="ORF">BBK91_012710</name>
    <name evidence="2" type="ORF">BBL17_011225</name>
</gene>
<organism evidence="3 5">
    <name type="scientific">Agrobacterium vitis</name>
    <name type="common">Rhizobium vitis</name>
    <dbReference type="NCBI Taxonomy" id="373"/>
    <lineage>
        <taxon>Bacteria</taxon>
        <taxon>Pseudomonadati</taxon>
        <taxon>Pseudomonadota</taxon>
        <taxon>Alphaproteobacteria</taxon>
        <taxon>Hyphomicrobiales</taxon>
        <taxon>Rhizobiaceae</taxon>
        <taxon>Rhizobium/Agrobacterium group</taxon>
        <taxon>Agrobacterium</taxon>
    </lineage>
</organism>
<comment type="caution">
    <text evidence="3">The sequence shown here is derived from an EMBL/GenBank/DDBJ whole genome shotgun (WGS) entry which is preliminary data.</text>
</comment>
<proteinExistence type="predicted"/>
<accession>A0ABD6H910</accession>
<dbReference type="EMBL" id="MBFA02000007">
    <property type="protein sequence ID" value="MUP10733.1"/>
    <property type="molecule type" value="Genomic_DNA"/>
</dbReference>
<dbReference type="RefSeq" id="WP_015916572.1">
    <property type="nucleotide sequence ID" value="NZ_MBFA02000007.1"/>
</dbReference>
<feature type="compositionally biased region" description="Basic and acidic residues" evidence="1">
    <location>
        <begin position="261"/>
        <end position="272"/>
    </location>
</feature>
<feature type="region of interest" description="Disordered" evidence="1">
    <location>
        <begin position="253"/>
        <end position="296"/>
    </location>
</feature>
<sequence length="296" mass="32634">MKPKITIKNVGFDGFGTGVHSNGPIEADFSNNTFNNVTTPYDLAPGSTGSIQNERIVNDPKLGFSGRNEASKRAEQTSSGWRMPAGPPMPSYCPKCQNIFPSKNYRFAGTFFTCWGNKEECPVCSFPNAELLEGTFDLSRETATILKAPDFSYEMLTRLKQLGADVAFGKLKVEEAIEIAESIYGPAGASLKKWVCFGIGFEIVRFFFEIVGGVDATWSMAQRLTDNNVVVDRVLESAFSSFSFNWQDYLEQPRGSIHSEPPTHELNSEEGRQPANEKAAEPQLPKVGPVPQPKPK</sequence>